<sequence>MERTIYKSEDGKQYFFYDDPEWGVELEKDEVEGVVDIEKKIGFHACNKSGLYDDMEGYIDELQHEKDLPCDKVYVVTYFKLCDDCSDLEQLVDFGITKQQIIDNVIAQKYVEGADYFTMDQLQKGCDKLEELTAFN</sequence>
<name>A0A0V8QEW9_9FIRM</name>
<dbReference type="EMBL" id="LNAM01000152">
    <property type="protein sequence ID" value="KSV59147.1"/>
    <property type="molecule type" value="Genomic_DNA"/>
</dbReference>
<organism evidence="1 2">
    <name type="scientific">Acetivibrio ethanolgignens</name>
    <dbReference type="NCBI Taxonomy" id="290052"/>
    <lineage>
        <taxon>Bacteria</taxon>
        <taxon>Bacillati</taxon>
        <taxon>Bacillota</taxon>
        <taxon>Clostridia</taxon>
        <taxon>Eubacteriales</taxon>
        <taxon>Oscillospiraceae</taxon>
        <taxon>Acetivibrio</taxon>
    </lineage>
</organism>
<keyword evidence="2" id="KW-1185">Reference proteome</keyword>
<dbReference type="RefSeq" id="WP_058352618.1">
    <property type="nucleotide sequence ID" value="NZ_CABMMD010000152.1"/>
</dbReference>
<comment type="caution">
    <text evidence="1">The sequence shown here is derived from an EMBL/GenBank/DDBJ whole genome shotgun (WGS) entry which is preliminary data.</text>
</comment>
<proteinExistence type="predicted"/>
<dbReference type="Proteomes" id="UP000054874">
    <property type="component" value="Unassembled WGS sequence"/>
</dbReference>
<accession>A0A0V8QEW9</accession>
<gene>
    <name evidence="1" type="ORF">ASU35_10330</name>
</gene>
<dbReference type="AlphaFoldDB" id="A0A0V8QEW9"/>
<protein>
    <submittedName>
        <fullName evidence="1">Uncharacterized protein</fullName>
    </submittedName>
</protein>
<evidence type="ECO:0000313" key="2">
    <source>
        <dbReference type="Proteomes" id="UP000054874"/>
    </source>
</evidence>
<evidence type="ECO:0000313" key="1">
    <source>
        <dbReference type="EMBL" id="KSV59147.1"/>
    </source>
</evidence>
<dbReference type="STRING" id="290052.ASU35_10330"/>
<reference evidence="1 2" key="1">
    <citation type="submission" date="2015-11" db="EMBL/GenBank/DDBJ databases">
        <title>Butyribacter intestini gen. nov., sp. nov., a butyric acid-producing bacterium of the family Lachnospiraceae isolated from the human faeces.</title>
        <authorList>
            <person name="Zou Y."/>
            <person name="Xue W."/>
            <person name="Luo G."/>
            <person name="Lv M."/>
        </authorList>
    </citation>
    <scope>NUCLEOTIDE SEQUENCE [LARGE SCALE GENOMIC DNA]</scope>
    <source>
        <strain evidence="1 2">ACET-33324</strain>
    </source>
</reference>